<proteinExistence type="predicted"/>
<organism evidence="1 2">
    <name type="scientific">Candidatus Harrisonbacteria bacterium RIFCSPHIGHO2_12_FULL_48_16</name>
    <dbReference type="NCBI Taxonomy" id="1798405"/>
    <lineage>
        <taxon>Bacteria</taxon>
        <taxon>Candidatus Harrisoniibacteriota</taxon>
    </lineage>
</organism>
<name>A0A1G1ZG56_9BACT</name>
<protein>
    <submittedName>
        <fullName evidence="1">Uncharacterized protein</fullName>
    </submittedName>
</protein>
<dbReference type="AlphaFoldDB" id="A0A1G1ZG56"/>
<accession>A0A1G1ZG56</accession>
<dbReference type="Proteomes" id="UP000177174">
    <property type="component" value="Unassembled WGS sequence"/>
</dbReference>
<dbReference type="Gene3D" id="3.40.50.10400">
    <property type="entry name" value="Hypothetical protein PA1492"/>
    <property type="match status" value="1"/>
</dbReference>
<reference evidence="1 2" key="1">
    <citation type="journal article" date="2016" name="Nat. Commun.">
        <title>Thousands of microbial genomes shed light on interconnected biogeochemical processes in an aquifer system.</title>
        <authorList>
            <person name="Anantharaman K."/>
            <person name="Brown C.T."/>
            <person name="Hug L.A."/>
            <person name="Sharon I."/>
            <person name="Castelle C.J."/>
            <person name="Probst A.J."/>
            <person name="Thomas B.C."/>
            <person name="Singh A."/>
            <person name="Wilkins M.J."/>
            <person name="Karaoz U."/>
            <person name="Brodie E.L."/>
            <person name="Williams K.H."/>
            <person name="Hubbard S.S."/>
            <person name="Banfield J.F."/>
        </authorList>
    </citation>
    <scope>NUCLEOTIDE SEQUENCE [LARGE SCALE GENOMIC DNA]</scope>
</reference>
<dbReference type="EMBL" id="MHJH01000037">
    <property type="protein sequence ID" value="OGY63598.1"/>
    <property type="molecule type" value="Genomic_DNA"/>
</dbReference>
<dbReference type="SUPFAM" id="SSF52309">
    <property type="entry name" value="N-(deoxy)ribosyltransferase-like"/>
    <property type="match status" value="1"/>
</dbReference>
<comment type="caution">
    <text evidence="1">The sequence shown here is derived from an EMBL/GenBank/DDBJ whole genome shotgun (WGS) entry which is preliminary data.</text>
</comment>
<evidence type="ECO:0000313" key="2">
    <source>
        <dbReference type="Proteomes" id="UP000177174"/>
    </source>
</evidence>
<evidence type="ECO:0000313" key="1">
    <source>
        <dbReference type="EMBL" id="OGY63598.1"/>
    </source>
</evidence>
<sequence length="165" mass="19570">MVEFWTPKDKADRGWRLEKYWKRKDKADLLKARTFTRLCKIALRVIRRMPKPIGEVCGPISTGGYSDKKKNIRAFKATIKKLIVQGKNIFNQMPFEDSMERILRTPVFKGGDQLLVEFYFPIFESRLITTFYFMANWKTSVGARWEHRQAKRLKIPIVYLPEDFS</sequence>
<gene>
    <name evidence="1" type="ORF">A3E64_00115</name>
</gene>